<dbReference type="AlphaFoldDB" id="A0AAN9ACV7"/>
<dbReference type="InterPro" id="IPR054519">
    <property type="entry name" value="INTS7_C"/>
</dbReference>
<feature type="compositionally biased region" description="Pro residues" evidence="1">
    <location>
        <begin position="120"/>
        <end position="162"/>
    </location>
</feature>
<dbReference type="Pfam" id="PF22965">
    <property type="entry name" value="INTS7_C"/>
    <property type="match status" value="1"/>
</dbReference>
<protein>
    <submittedName>
        <fullName evidence="3">Integrator complex subunit 7</fullName>
    </submittedName>
</protein>
<evidence type="ECO:0000259" key="2">
    <source>
        <dbReference type="Pfam" id="PF22965"/>
    </source>
</evidence>
<accession>A0AAN9ACV7</accession>
<evidence type="ECO:0000313" key="4">
    <source>
        <dbReference type="Proteomes" id="UP001381693"/>
    </source>
</evidence>
<feature type="region of interest" description="Disordered" evidence="1">
    <location>
        <begin position="89"/>
        <end position="173"/>
    </location>
</feature>
<feature type="domain" description="Integrator complex subunit 7 C-terminal" evidence="2">
    <location>
        <begin position="2"/>
        <end position="95"/>
    </location>
</feature>
<feature type="non-terminal residue" evidence="3">
    <location>
        <position position="1"/>
    </location>
</feature>
<dbReference type="EMBL" id="JAXCGZ010003655">
    <property type="protein sequence ID" value="KAK7083304.1"/>
    <property type="molecule type" value="Genomic_DNA"/>
</dbReference>
<organism evidence="3 4">
    <name type="scientific">Halocaridina rubra</name>
    <name type="common">Hawaiian red shrimp</name>
    <dbReference type="NCBI Taxonomy" id="373956"/>
    <lineage>
        <taxon>Eukaryota</taxon>
        <taxon>Metazoa</taxon>
        <taxon>Ecdysozoa</taxon>
        <taxon>Arthropoda</taxon>
        <taxon>Crustacea</taxon>
        <taxon>Multicrustacea</taxon>
        <taxon>Malacostraca</taxon>
        <taxon>Eumalacostraca</taxon>
        <taxon>Eucarida</taxon>
        <taxon>Decapoda</taxon>
        <taxon>Pleocyemata</taxon>
        <taxon>Caridea</taxon>
        <taxon>Atyoidea</taxon>
        <taxon>Atyidae</taxon>
        <taxon>Halocaridina</taxon>
    </lineage>
</organism>
<dbReference type="Proteomes" id="UP001381693">
    <property type="component" value="Unassembled WGS sequence"/>
</dbReference>
<name>A0AAN9ACV7_HALRR</name>
<evidence type="ECO:0000256" key="1">
    <source>
        <dbReference type="SAM" id="MobiDB-lite"/>
    </source>
</evidence>
<evidence type="ECO:0000313" key="3">
    <source>
        <dbReference type="EMBL" id="KAK7083304.1"/>
    </source>
</evidence>
<sequence length="173" mass="18601">TSSQLGIKVEGVIGHGKRPGLFRSVHSVTLTVNSAIQNRPQHTLDMKIEPNETLTQTVEPHNDFFASQFLLGFPVPGLYQVTVDTSVTDDSNDNWQTGPRHTLNVRSQEDPSSKVSVPQAPRPTPPSQYIPPNPQGVPLPPPGVNALPPPPPPGTSGPPPPVQQFNMPRPGLP</sequence>
<comment type="caution">
    <text evidence="3">The sequence shown here is derived from an EMBL/GenBank/DDBJ whole genome shotgun (WGS) entry which is preliminary data.</text>
</comment>
<keyword evidence="4" id="KW-1185">Reference proteome</keyword>
<gene>
    <name evidence="3" type="primary">INTS7</name>
    <name evidence="3" type="ORF">SK128_008039</name>
</gene>
<reference evidence="3 4" key="1">
    <citation type="submission" date="2023-11" db="EMBL/GenBank/DDBJ databases">
        <title>Halocaridina rubra genome assembly.</title>
        <authorList>
            <person name="Smith C."/>
        </authorList>
    </citation>
    <scope>NUCLEOTIDE SEQUENCE [LARGE SCALE GENOMIC DNA]</scope>
    <source>
        <strain evidence="3">EP-1</strain>
        <tissue evidence="3">Whole</tissue>
    </source>
</reference>
<proteinExistence type="predicted"/>